<dbReference type="GO" id="GO:0009099">
    <property type="term" value="P:L-valine biosynthetic process"/>
    <property type="evidence" value="ECO:0007669"/>
    <property type="project" value="UniProtKB-UniRule"/>
</dbReference>
<dbReference type="PROSITE" id="PS00887">
    <property type="entry name" value="ILVD_EDD_2"/>
    <property type="match status" value="1"/>
</dbReference>
<feature type="binding site" description="via carbamate group" evidence="15">
    <location>
        <position position="121"/>
    </location>
    <ligand>
        <name>Mg(2+)</name>
        <dbReference type="ChEBI" id="CHEBI:18420"/>
    </ligand>
</feature>
<dbReference type="EC" id="4.2.1.9" evidence="14 15"/>
<evidence type="ECO:0000256" key="15">
    <source>
        <dbReference type="HAMAP-Rule" id="MF_00012"/>
    </source>
</evidence>
<feature type="binding site" evidence="15">
    <location>
        <position position="120"/>
    </location>
    <ligand>
        <name>Mg(2+)</name>
        <dbReference type="ChEBI" id="CHEBI:18420"/>
    </ligand>
</feature>
<comment type="subunit">
    <text evidence="15">Homodimer.</text>
</comment>
<dbReference type="Pfam" id="PF24877">
    <property type="entry name" value="ILV_EDD_C"/>
    <property type="match status" value="1"/>
</dbReference>
<dbReference type="PROSITE" id="PS00886">
    <property type="entry name" value="ILVD_EDD_1"/>
    <property type="match status" value="1"/>
</dbReference>
<dbReference type="InterPro" id="IPR056740">
    <property type="entry name" value="ILV_EDD_C"/>
</dbReference>
<dbReference type="HAMAP" id="MF_00012">
    <property type="entry name" value="IlvD"/>
    <property type="match status" value="1"/>
</dbReference>
<evidence type="ECO:0000256" key="12">
    <source>
        <dbReference type="ARBA" id="ARBA00029436"/>
    </source>
</evidence>
<evidence type="ECO:0000313" key="18">
    <source>
        <dbReference type="EMBL" id="VFQ45520.1"/>
    </source>
</evidence>
<dbReference type="InterPro" id="IPR042096">
    <property type="entry name" value="Dihydro-acid_dehy_C"/>
</dbReference>
<dbReference type="GO" id="GO:0051537">
    <property type="term" value="F:2 iron, 2 sulfur cluster binding"/>
    <property type="evidence" value="ECO:0007669"/>
    <property type="project" value="UniProtKB-UniRule"/>
</dbReference>
<dbReference type="RefSeq" id="WP_180142129.1">
    <property type="nucleotide sequence ID" value="NZ_CAADHO010000005.1"/>
</dbReference>
<evidence type="ECO:0000256" key="7">
    <source>
        <dbReference type="ARBA" id="ARBA00023004"/>
    </source>
</evidence>
<comment type="caution">
    <text evidence="15">Lacks conserved residue(s) required for the propagation of feature annotation.</text>
</comment>
<dbReference type="UniPathway" id="UPA00049">
    <property type="reaction ID" value="UER00061"/>
</dbReference>
<dbReference type="Proteomes" id="UP000507962">
    <property type="component" value="Unassembled WGS sequence"/>
</dbReference>
<dbReference type="GO" id="GO:0009097">
    <property type="term" value="P:isoleucine biosynthetic process"/>
    <property type="evidence" value="ECO:0007669"/>
    <property type="project" value="UniProtKB-UniRule"/>
</dbReference>
<feature type="binding site" evidence="15">
    <location>
        <position position="445"/>
    </location>
    <ligand>
        <name>Mg(2+)</name>
        <dbReference type="ChEBI" id="CHEBI:18420"/>
    </ligand>
</feature>
<evidence type="ECO:0000256" key="8">
    <source>
        <dbReference type="ARBA" id="ARBA00023014"/>
    </source>
</evidence>
<keyword evidence="7 15" id="KW-0408">Iron</keyword>
<comment type="pathway">
    <text evidence="13 15">Amino-acid biosynthesis; L-isoleucine biosynthesis; L-isoleucine from 2-oxobutanoate: step 3/4.</text>
</comment>
<dbReference type="PANTHER" id="PTHR43661:SF3">
    <property type="entry name" value="D-XYLONATE DEHYDRATASE YAGF-RELATED"/>
    <property type="match status" value="1"/>
</dbReference>
<comment type="cofactor">
    <cofactor evidence="1 15">
        <name>Mg(2+)</name>
        <dbReference type="ChEBI" id="CHEBI:18420"/>
    </cofactor>
</comment>
<evidence type="ECO:0000256" key="14">
    <source>
        <dbReference type="ARBA" id="ARBA00029490"/>
    </source>
</evidence>
<evidence type="ECO:0000256" key="6">
    <source>
        <dbReference type="ARBA" id="ARBA00022842"/>
    </source>
</evidence>
<dbReference type="GO" id="GO:0005829">
    <property type="term" value="C:cytosol"/>
    <property type="evidence" value="ECO:0007669"/>
    <property type="project" value="TreeGrafter"/>
</dbReference>
<organism evidence="18 19">
    <name type="scientific">Desulfoluna butyratoxydans</name>
    <dbReference type="NCBI Taxonomy" id="231438"/>
    <lineage>
        <taxon>Bacteria</taxon>
        <taxon>Pseudomonadati</taxon>
        <taxon>Thermodesulfobacteriota</taxon>
        <taxon>Desulfobacteria</taxon>
        <taxon>Desulfobacterales</taxon>
        <taxon>Desulfolunaceae</taxon>
        <taxon>Desulfoluna</taxon>
    </lineage>
</organism>
<dbReference type="InterPro" id="IPR020558">
    <property type="entry name" value="DiOHA_6PGluconate_deHydtase_CS"/>
</dbReference>
<dbReference type="SUPFAM" id="SSF52016">
    <property type="entry name" value="LeuD/IlvD-like"/>
    <property type="match status" value="1"/>
</dbReference>
<comment type="catalytic activity">
    <reaction evidence="15">
        <text>(2R,3R)-2,3-dihydroxy-3-methylpentanoate = (S)-3-methyl-2-oxopentanoate + H2O</text>
        <dbReference type="Rhea" id="RHEA:27694"/>
        <dbReference type="ChEBI" id="CHEBI:15377"/>
        <dbReference type="ChEBI" id="CHEBI:35146"/>
        <dbReference type="ChEBI" id="CHEBI:49258"/>
        <dbReference type="EC" id="4.2.1.9"/>
    </reaction>
</comment>
<evidence type="ECO:0000256" key="5">
    <source>
        <dbReference type="ARBA" id="ARBA00022723"/>
    </source>
</evidence>
<name>A0A4U8YNY3_9BACT</name>
<dbReference type="PANTHER" id="PTHR43661">
    <property type="entry name" value="D-XYLONATE DEHYDRATASE"/>
    <property type="match status" value="1"/>
</dbReference>
<dbReference type="InterPro" id="IPR004404">
    <property type="entry name" value="DihydroxyA_deHydtase"/>
</dbReference>
<comment type="catalytic activity">
    <reaction evidence="11">
        <text>(2R)-2,3-dihydroxy-3-methylbutanoate = 3-methyl-2-oxobutanoate + H2O</text>
        <dbReference type="Rhea" id="RHEA:24809"/>
        <dbReference type="ChEBI" id="CHEBI:11851"/>
        <dbReference type="ChEBI" id="CHEBI:15377"/>
        <dbReference type="ChEBI" id="CHEBI:49072"/>
        <dbReference type="EC" id="4.2.1.9"/>
    </reaction>
    <physiologicalReaction direction="left-to-right" evidence="11">
        <dbReference type="Rhea" id="RHEA:24810"/>
    </physiologicalReaction>
</comment>
<evidence type="ECO:0000256" key="13">
    <source>
        <dbReference type="ARBA" id="ARBA00029437"/>
    </source>
</evidence>
<feature type="modified residue" description="N6-carboxylysine" evidence="15">
    <location>
        <position position="121"/>
    </location>
</feature>
<dbReference type="NCBIfam" id="TIGR00110">
    <property type="entry name" value="ilvD"/>
    <property type="match status" value="1"/>
</dbReference>
<sequence>MKSNNVKKGVERAPHRSLFKAMGYTDTEIERPIIGIANSANTIIPGHTHLNRITEAVKAGIYMAGGMPVEFGTIGVCDGIAMNHTGMSYSLGSRELIADSVEVVATAHALDGLVLIPNCDKIVPGMLMAAARLDIPSIFISGGPMLAGRHPERPNEKVDLISVFESVGAVLSGKMTEEELTAMEDSACPTCGSCSGMFTANSMNCLTEAIGMGLPGNGTIPAVMAARERLAKLAGMKILELVEKNITPSQILTEEAFANALAVDMVLGCSTNTVLHLKAIAHEAGVEVPLSLINEVSKVTPHLCSLSPGGKDHIEDLNRAGGIQAILKILADQGRLNTECITVTGATVGENIKGANVLDADVIRPWDTPYHEEGGLAVLFGNIAPEGCVVKQSAVLPEMMQHKGPARVFESEEEASAAIMAGKINKGDVVVIRNEGPKGGPGMREMLTPTSAIAGMGLDGSVALITDGRFSGGTRGAAIGHVSPEAASGGPIGLIREGDLIAINIATKSIELMIPEMAIEKRKAEWEAPAPRITKGYMARYARMVSSASQGAVVK</sequence>
<feature type="binding site" evidence="15">
    <location>
        <position position="78"/>
    </location>
    <ligand>
        <name>Mg(2+)</name>
        <dbReference type="ChEBI" id="CHEBI:18420"/>
    </ligand>
</feature>
<dbReference type="SUPFAM" id="SSF143975">
    <property type="entry name" value="IlvD/EDD N-terminal domain-like"/>
    <property type="match status" value="1"/>
</dbReference>
<evidence type="ECO:0000313" key="19">
    <source>
        <dbReference type="Proteomes" id="UP000507962"/>
    </source>
</evidence>
<evidence type="ECO:0000256" key="1">
    <source>
        <dbReference type="ARBA" id="ARBA00001946"/>
    </source>
</evidence>
<dbReference type="NCBIfam" id="NF002068">
    <property type="entry name" value="PRK00911.1"/>
    <property type="match status" value="1"/>
</dbReference>
<evidence type="ECO:0000256" key="2">
    <source>
        <dbReference type="ARBA" id="ARBA00006486"/>
    </source>
</evidence>
<gene>
    <name evidence="15" type="primary">ilvD</name>
    <name evidence="18" type="ORF">MSL71_31780</name>
</gene>
<accession>A0A4U8YNY3</accession>
<keyword evidence="8 15" id="KW-0411">Iron-sulfur</keyword>
<keyword evidence="6 15" id="KW-0460">Magnesium</keyword>
<feature type="domain" description="Dihydroxy-acid/6-phosphogluconate dehydratase N-terminal" evidence="16">
    <location>
        <begin position="31"/>
        <end position="351"/>
    </location>
</feature>
<evidence type="ECO:0000259" key="17">
    <source>
        <dbReference type="Pfam" id="PF24877"/>
    </source>
</evidence>
<comment type="cofactor">
    <cofactor evidence="15">
        <name>[2Fe-2S] cluster</name>
        <dbReference type="ChEBI" id="CHEBI:190135"/>
    </cofactor>
    <text evidence="15">Binds 1 [2Fe-2S] cluster per subunit. This cluster acts as a Lewis acid cofactor.</text>
</comment>
<protein>
    <recommendedName>
        <fullName evidence="14 15">Dihydroxy-acid dehydratase</fullName>
        <shortName evidence="15">DAD</shortName>
        <ecNumber evidence="14 15">4.2.1.9</ecNumber>
    </recommendedName>
</protein>
<evidence type="ECO:0000256" key="3">
    <source>
        <dbReference type="ARBA" id="ARBA00022605"/>
    </source>
</evidence>
<evidence type="ECO:0000256" key="10">
    <source>
        <dbReference type="ARBA" id="ARBA00023304"/>
    </source>
</evidence>
<evidence type="ECO:0000259" key="16">
    <source>
        <dbReference type="Pfam" id="PF00920"/>
    </source>
</evidence>
<comment type="function">
    <text evidence="15">Functions in the biosynthesis of branched-chain amino acids. Catalyzes the dehydration of (2R,3R)-2,3-dihydroxy-3-methylpentanoate (2,3-dihydroxy-3-methylvalerate) into 2-oxo-3-methylpentanoate (2-oxo-3-methylvalerate) and of (2R)-2,3-dihydroxy-3-methylbutanoate (2,3-dihydroxyisovalerate) into 2-oxo-3-methylbutanoate (2-oxoisovalerate), the penultimate precursor to L-isoleucine and L-valine, respectively.</text>
</comment>
<comment type="similarity">
    <text evidence="2 15">Belongs to the IlvD/Edd family.</text>
</comment>
<dbReference type="AlphaFoldDB" id="A0A4U8YNY3"/>
<evidence type="ECO:0000256" key="4">
    <source>
        <dbReference type="ARBA" id="ARBA00022714"/>
    </source>
</evidence>
<feature type="active site" description="Proton acceptor" evidence="15">
    <location>
        <position position="471"/>
    </location>
</feature>
<keyword evidence="4 15" id="KW-0001">2Fe-2S</keyword>
<dbReference type="GO" id="GO:0000287">
    <property type="term" value="F:magnesium ion binding"/>
    <property type="evidence" value="ECO:0007669"/>
    <property type="project" value="UniProtKB-UniRule"/>
</dbReference>
<dbReference type="UniPathway" id="UPA00047">
    <property type="reaction ID" value="UER00057"/>
</dbReference>
<reference evidence="18 19" key="1">
    <citation type="submission" date="2019-03" db="EMBL/GenBank/DDBJ databases">
        <authorList>
            <person name="Nijsse B."/>
        </authorList>
    </citation>
    <scope>NUCLEOTIDE SEQUENCE [LARGE SCALE GENOMIC DNA]</scope>
    <source>
        <strain evidence="18">Desulfoluna butyratoxydans MSL71</strain>
    </source>
</reference>
<dbReference type="FunFam" id="3.50.30.80:FF:000001">
    <property type="entry name" value="Dihydroxy-acid dehydratase"/>
    <property type="match status" value="1"/>
</dbReference>
<proteinExistence type="inferred from homology"/>
<dbReference type="EMBL" id="CAADHO010000005">
    <property type="protein sequence ID" value="VFQ45520.1"/>
    <property type="molecule type" value="Genomic_DNA"/>
</dbReference>
<keyword evidence="19" id="KW-1185">Reference proteome</keyword>
<evidence type="ECO:0000256" key="9">
    <source>
        <dbReference type="ARBA" id="ARBA00023239"/>
    </source>
</evidence>
<keyword evidence="9 15" id="KW-0456">Lyase</keyword>
<keyword evidence="5 15" id="KW-0479">Metal-binding</keyword>
<feature type="domain" description="Dihydroxy-acid/6-phosphogluconate dehydratase C-terminal" evidence="17">
    <location>
        <begin position="361"/>
        <end position="552"/>
    </location>
</feature>
<comment type="pathway">
    <text evidence="12 15">Amino-acid biosynthesis; L-valine biosynthesis; L-valine from pyruvate: step 3/4.</text>
</comment>
<dbReference type="InterPro" id="IPR000581">
    <property type="entry name" value="ILV_EDD_N"/>
</dbReference>
<keyword evidence="10 15" id="KW-0100">Branched-chain amino acid biosynthesis</keyword>
<dbReference type="InterPro" id="IPR037237">
    <property type="entry name" value="IlvD/EDD_N"/>
</dbReference>
<keyword evidence="3 15" id="KW-0028">Amino-acid biosynthesis</keyword>
<dbReference type="Gene3D" id="3.50.30.80">
    <property type="entry name" value="IlvD/EDD C-terminal domain-like"/>
    <property type="match status" value="1"/>
</dbReference>
<dbReference type="GO" id="GO:0004160">
    <property type="term" value="F:dihydroxy-acid dehydratase activity"/>
    <property type="evidence" value="ECO:0007669"/>
    <property type="project" value="UniProtKB-UniRule"/>
</dbReference>
<dbReference type="Pfam" id="PF00920">
    <property type="entry name" value="ILVD_EDD_N"/>
    <property type="match status" value="1"/>
</dbReference>
<evidence type="ECO:0000256" key="11">
    <source>
        <dbReference type="ARBA" id="ARBA00029304"/>
    </source>
</evidence>